<dbReference type="Proteomes" id="UP001064971">
    <property type="component" value="Chromosome"/>
</dbReference>
<evidence type="ECO:0000313" key="2">
    <source>
        <dbReference type="Proteomes" id="UP001064971"/>
    </source>
</evidence>
<evidence type="ECO:0000313" key="1">
    <source>
        <dbReference type="EMBL" id="BDP41891.1"/>
    </source>
</evidence>
<reference evidence="1" key="1">
    <citation type="submission" date="2022-07" db="EMBL/GenBank/DDBJ databases">
        <title>Complete Genome Sequence of the Radioresistant Bacterium Deinococcus aetherius ST0316, Isolated from the Air Dust collected in Lower Stratosphere above Japan.</title>
        <authorList>
            <person name="Satoh K."/>
            <person name="Hagiwara K."/>
            <person name="Katsumata K."/>
            <person name="Kubo A."/>
            <person name="Yokobori S."/>
            <person name="Yamagishi A."/>
            <person name="Oono Y."/>
            <person name="Narumi I."/>
        </authorList>
    </citation>
    <scope>NUCLEOTIDE SEQUENCE</scope>
    <source>
        <strain evidence="1">ST0316</strain>
    </source>
</reference>
<proteinExistence type="predicted"/>
<gene>
    <name evidence="1" type="ORF">DAETH_18600</name>
</gene>
<name>A0ABN6RJK2_9DEIO</name>
<sequence>MQLIRRAHQFEYRDHRGVDRVGVVDVWTSAQGDEAVLVLRDLVQAETIEHARRALHTLTHTWLPYLLRPDASLAVLVLRPREDEDAKARGFVLPLSA</sequence>
<organism evidence="1 2">
    <name type="scientific">Deinococcus aetherius</name>
    <dbReference type="NCBI Taxonomy" id="200252"/>
    <lineage>
        <taxon>Bacteria</taxon>
        <taxon>Thermotogati</taxon>
        <taxon>Deinococcota</taxon>
        <taxon>Deinococci</taxon>
        <taxon>Deinococcales</taxon>
        <taxon>Deinococcaceae</taxon>
        <taxon>Deinococcus</taxon>
    </lineage>
</organism>
<dbReference type="EMBL" id="AP026560">
    <property type="protein sequence ID" value="BDP41891.1"/>
    <property type="molecule type" value="Genomic_DNA"/>
</dbReference>
<keyword evidence="2" id="KW-1185">Reference proteome</keyword>
<dbReference type="RefSeq" id="WP_264774615.1">
    <property type="nucleotide sequence ID" value="NZ_AP026560.1"/>
</dbReference>
<accession>A0ABN6RJK2</accession>
<protein>
    <submittedName>
        <fullName evidence="1">Uncharacterized protein</fullName>
    </submittedName>
</protein>